<dbReference type="GO" id="GO:0070628">
    <property type="term" value="F:proteasome binding"/>
    <property type="evidence" value="ECO:0007669"/>
    <property type="project" value="TreeGrafter"/>
</dbReference>
<dbReference type="GO" id="GO:0043161">
    <property type="term" value="P:proteasome-mediated ubiquitin-dependent protein catabolic process"/>
    <property type="evidence" value="ECO:0007669"/>
    <property type="project" value="InterPro"/>
</dbReference>
<dbReference type="GO" id="GO:0004843">
    <property type="term" value="F:cysteine-type deubiquitinase activity"/>
    <property type="evidence" value="ECO:0007669"/>
    <property type="project" value="UniProtKB-UniRule"/>
</dbReference>
<keyword evidence="3 6" id="KW-0833">Ubl conjugation pathway</keyword>
<proteinExistence type="inferred from homology"/>
<dbReference type="InterPro" id="IPR018200">
    <property type="entry name" value="USP_CS"/>
</dbReference>
<comment type="catalytic activity">
    <reaction evidence="1 6">
        <text>Thiol-dependent hydrolysis of ester, thioester, amide, peptide and isopeptide bonds formed by the C-terminal Gly of ubiquitin (a 76-residue protein attached to proteins as an intracellular targeting signal).</text>
        <dbReference type="EC" id="3.4.19.12"/>
    </reaction>
</comment>
<evidence type="ECO:0000256" key="8">
    <source>
        <dbReference type="SAM" id="MobiDB-lite"/>
    </source>
</evidence>
<dbReference type="PROSITE" id="PS00973">
    <property type="entry name" value="USP_2"/>
    <property type="match status" value="1"/>
</dbReference>
<dbReference type="InterPro" id="IPR038765">
    <property type="entry name" value="Papain-like_cys_pep_sf"/>
</dbReference>
<comment type="similarity">
    <text evidence="6">Belongs to the peptidase C19 family.</text>
</comment>
<keyword evidence="5 6" id="KW-0788">Thiol protease</keyword>
<evidence type="ECO:0000313" key="10">
    <source>
        <dbReference type="EMBL" id="TFY78461.1"/>
    </source>
</evidence>
<evidence type="ECO:0000259" key="9">
    <source>
        <dbReference type="PROSITE" id="PS50235"/>
    </source>
</evidence>
<evidence type="ECO:0000256" key="6">
    <source>
        <dbReference type="RuleBase" id="RU366025"/>
    </source>
</evidence>
<dbReference type="EMBL" id="SFCI01000676">
    <property type="protein sequence ID" value="TFY78461.1"/>
    <property type="molecule type" value="Genomic_DNA"/>
</dbReference>
<feature type="compositionally biased region" description="Basic and acidic residues" evidence="8">
    <location>
        <begin position="485"/>
        <end position="496"/>
    </location>
</feature>
<evidence type="ECO:0000256" key="2">
    <source>
        <dbReference type="ARBA" id="ARBA00022670"/>
    </source>
</evidence>
<feature type="region of interest" description="Disordered" evidence="8">
    <location>
        <begin position="385"/>
        <end position="497"/>
    </location>
</feature>
<feature type="compositionally biased region" description="Basic and acidic residues" evidence="8">
    <location>
        <begin position="434"/>
        <end position="444"/>
    </location>
</feature>
<organism evidence="10 11">
    <name type="scientific">Hericium alpestre</name>
    <dbReference type="NCBI Taxonomy" id="135208"/>
    <lineage>
        <taxon>Eukaryota</taxon>
        <taxon>Fungi</taxon>
        <taxon>Dikarya</taxon>
        <taxon>Basidiomycota</taxon>
        <taxon>Agaricomycotina</taxon>
        <taxon>Agaricomycetes</taxon>
        <taxon>Russulales</taxon>
        <taxon>Hericiaceae</taxon>
        <taxon>Hericium</taxon>
    </lineage>
</organism>
<protein>
    <recommendedName>
        <fullName evidence="6">Ubiquitin carboxyl-terminal hydrolase</fullName>
        <ecNumber evidence="6">3.4.19.12</ecNumber>
    </recommendedName>
</protein>
<keyword evidence="7" id="KW-0175">Coiled coil</keyword>
<evidence type="ECO:0000256" key="4">
    <source>
        <dbReference type="ARBA" id="ARBA00022801"/>
    </source>
</evidence>
<dbReference type="STRING" id="135208.A0A4Y9ZX20"/>
<evidence type="ECO:0000256" key="3">
    <source>
        <dbReference type="ARBA" id="ARBA00022786"/>
    </source>
</evidence>
<evidence type="ECO:0000256" key="5">
    <source>
        <dbReference type="ARBA" id="ARBA00022807"/>
    </source>
</evidence>
<dbReference type="Proteomes" id="UP000298061">
    <property type="component" value="Unassembled WGS sequence"/>
</dbReference>
<feature type="compositionally biased region" description="Low complexity" evidence="8">
    <location>
        <begin position="471"/>
        <end position="484"/>
    </location>
</feature>
<dbReference type="PANTHER" id="PTHR43982">
    <property type="entry name" value="UBIQUITIN CARBOXYL-TERMINAL HYDROLASE"/>
    <property type="match status" value="1"/>
</dbReference>
<dbReference type="CDD" id="cd02666">
    <property type="entry name" value="Peptidase_C19J"/>
    <property type="match status" value="1"/>
</dbReference>
<dbReference type="Pfam" id="PF00443">
    <property type="entry name" value="UCH"/>
    <property type="match status" value="1"/>
</dbReference>
<dbReference type="EC" id="3.4.19.12" evidence="6"/>
<feature type="domain" description="USP" evidence="9">
    <location>
        <begin position="284"/>
        <end position="848"/>
    </location>
</feature>
<evidence type="ECO:0000256" key="1">
    <source>
        <dbReference type="ARBA" id="ARBA00000707"/>
    </source>
</evidence>
<dbReference type="GO" id="GO:0061136">
    <property type="term" value="P:regulation of proteasomal protein catabolic process"/>
    <property type="evidence" value="ECO:0007669"/>
    <property type="project" value="TreeGrafter"/>
</dbReference>
<dbReference type="Gene3D" id="3.90.70.10">
    <property type="entry name" value="Cysteine proteinases"/>
    <property type="match status" value="2"/>
</dbReference>
<comment type="caution">
    <text evidence="10">The sequence shown here is derived from an EMBL/GenBank/DDBJ whole genome shotgun (WGS) entry which is preliminary data.</text>
</comment>
<dbReference type="InterPro" id="IPR028889">
    <property type="entry name" value="USP"/>
</dbReference>
<sequence>MSDKDSGSEDVSLRPPSIDPGKPEGKRTRGKLLRAWVEISAWLADYQRRFAPALKDFRPHSLWVQIEKSLVFAYYAQCRCDPANTIKYFSAFFNLFSLLMGHDAPQELQDLVVQERARNRFTWDNLAEAVKVLGFGRDARLGVDFDDDIPEDFIVNAWRDVIKSTWNDAANGTAKWREANDALRMVAEARGSAELLKLWEKEQSGGMTPERAYQTLEVPKDVDDAMLITIFAMRLEDQPSQMDKMREALAVIAEFRDSTRLREFLKTGADPGDIITPTRPDWPRGLNQLGNTCYLNSLLQYFFTIRDLRDAVEPLLNASLKSLDDDKLTDDDLKRHRVGGRLVTRREIMRSKKFVSQLADLFWHMEHCETPSVTPTVELAKLALVTSKDEEEDDVDRGGTDSSNDTDATLVEDTPMHTAVASPIEGSSSVLGKRARDPDRRDVDMDVDTQVGDTDKENFDMLSDSASPHRAGSGSPQKASSGSSGKERSPEKKDMDVDVQVGTEAGKEVVSKQAAPARKSAESVMMFGRQHDVSECMDNCMFQIETALLRFDGMDGTEEGKTSIVKRLFYGTLKQRLTMIPDDSGSQPSVHEKEDLFSLLPVNVSDEGYDLYDGLSRYFDDVVEFESKKARMEVTLVDLPPVLQIQLQRAQFDRETMQPYKSQAYVKFGETLYMDRFLDSANPEKKERSKAIHSELSAIRDRIHLLTTGKHAPFGSALTSTHEFLQKQEAVDLPEVDDEFILLLSSEQDYLRVELEELRSRASKLKQELDGIWENERETAYELTSVFIHRGSSPSWGHYFFYSRHLPENPDSWFKYNDSDVSVVSKDEVLADTTGSTANPYMLVYVRKGSEMINTVKRFDLAALEDS</sequence>
<keyword evidence="2 6" id="KW-0645">Protease</keyword>
<feature type="coiled-coil region" evidence="7">
    <location>
        <begin position="748"/>
        <end position="775"/>
    </location>
</feature>
<accession>A0A4Y9ZX20</accession>
<dbReference type="PROSITE" id="PS00972">
    <property type="entry name" value="USP_1"/>
    <property type="match status" value="1"/>
</dbReference>
<keyword evidence="11" id="KW-1185">Reference proteome</keyword>
<dbReference type="AlphaFoldDB" id="A0A4Y9ZX20"/>
<gene>
    <name evidence="10" type="ORF">EWM64_g5551</name>
</gene>
<feature type="region of interest" description="Disordered" evidence="8">
    <location>
        <begin position="1"/>
        <end position="27"/>
    </location>
</feature>
<name>A0A4Y9ZX20_9AGAM</name>
<dbReference type="PROSITE" id="PS50235">
    <property type="entry name" value="USP_3"/>
    <property type="match status" value="1"/>
</dbReference>
<dbReference type="GO" id="GO:0016579">
    <property type="term" value="P:protein deubiquitination"/>
    <property type="evidence" value="ECO:0007669"/>
    <property type="project" value="InterPro"/>
</dbReference>
<dbReference type="InterPro" id="IPR025305">
    <property type="entry name" value="UCH_repeat_domain"/>
</dbReference>
<evidence type="ECO:0000256" key="7">
    <source>
        <dbReference type="SAM" id="Coils"/>
    </source>
</evidence>
<dbReference type="OrthoDB" id="2420415at2759"/>
<dbReference type="InterPro" id="IPR044635">
    <property type="entry name" value="UBP14-like"/>
</dbReference>
<reference evidence="10 11" key="1">
    <citation type="submission" date="2019-02" db="EMBL/GenBank/DDBJ databases">
        <title>Genome sequencing of the rare red list fungi Hericium alpestre (H. flagellum).</title>
        <authorList>
            <person name="Buettner E."/>
            <person name="Kellner H."/>
        </authorList>
    </citation>
    <scope>NUCLEOTIDE SEQUENCE [LARGE SCALE GENOMIC DNA]</scope>
    <source>
        <strain evidence="10 11">DSM 108284</strain>
    </source>
</reference>
<dbReference type="SUPFAM" id="SSF54001">
    <property type="entry name" value="Cysteine proteinases"/>
    <property type="match status" value="1"/>
</dbReference>
<keyword evidence="4 6" id="KW-0378">Hydrolase</keyword>
<dbReference type="InterPro" id="IPR001394">
    <property type="entry name" value="Peptidase_C19_UCH"/>
</dbReference>
<dbReference type="PANTHER" id="PTHR43982:SF6">
    <property type="entry name" value="UBIQUITIN CARBOXYL-TERMINAL HYDROLASE 2-RELATED"/>
    <property type="match status" value="1"/>
</dbReference>
<dbReference type="Pfam" id="PF13446">
    <property type="entry name" value="RPT"/>
    <property type="match status" value="2"/>
</dbReference>
<evidence type="ECO:0000313" key="11">
    <source>
        <dbReference type="Proteomes" id="UP000298061"/>
    </source>
</evidence>